<protein>
    <submittedName>
        <fullName evidence="1">Uncharacterized protein</fullName>
    </submittedName>
</protein>
<sequence length="119" mass="13725">MVNLYSSGTGKTWKNTGETWRPEMETVSSNVENLFVVSLARPKQVWMALKSDQIVGETDRLIGSLSTQEKGLWRNIFRQLHGVFAVVVWGKLFGRKKQLKEKQFDQRFRQGAAKEFDCN</sequence>
<accession>A0ABP0MGB9</accession>
<evidence type="ECO:0000313" key="1">
    <source>
        <dbReference type="EMBL" id="CAK9050490.1"/>
    </source>
</evidence>
<reference evidence="1 2" key="1">
    <citation type="submission" date="2024-02" db="EMBL/GenBank/DDBJ databases">
        <authorList>
            <person name="Chen Y."/>
            <person name="Shah S."/>
            <person name="Dougan E. K."/>
            <person name="Thang M."/>
            <person name="Chan C."/>
        </authorList>
    </citation>
    <scope>NUCLEOTIDE SEQUENCE [LARGE SCALE GENOMIC DNA]</scope>
</reference>
<dbReference type="Proteomes" id="UP001642484">
    <property type="component" value="Unassembled WGS sequence"/>
</dbReference>
<name>A0ABP0MGB9_9DINO</name>
<comment type="caution">
    <text evidence="1">The sequence shown here is derived from an EMBL/GenBank/DDBJ whole genome shotgun (WGS) entry which is preliminary data.</text>
</comment>
<gene>
    <name evidence="1" type="ORF">CCMP2556_LOCUS25724</name>
</gene>
<evidence type="ECO:0000313" key="2">
    <source>
        <dbReference type="Proteomes" id="UP001642484"/>
    </source>
</evidence>
<organism evidence="1 2">
    <name type="scientific">Durusdinium trenchii</name>
    <dbReference type="NCBI Taxonomy" id="1381693"/>
    <lineage>
        <taxon>Eukaryota</taxon>
        <taxon>Sar</taxon>
        <taxon>Alveolata</taxon>
        <taxon>Dinophyceae</taxon>
        <taxon>Suessiales</taxon>
        <taxon>Symbiodiniaceae</taxon>
        <taxon>Durusdinium</taxon>
    </lineage>
</organism>
<dbReference type="EMBL" id="CAXAMN010017446">
    <property type="protein sequence ID" value="CAK9050490.1"/>
    <property type="molecule type" value="Genomic_DNA"/>
</dbReference>
<keyword evidence="2" id="KW-1185">Reference proteome</keyword>
<proteinExistence type="predicted"/>